<protein>
    <submittedName>
        <fullName evidence="2">Uncharacterized protein</fullName>
    </submittedName>
</protein>
<proteinExistence type="predicted"/>
<feature type="region of interest" description="Disordered" evidence="1">
    <location>
        <begin position="1"/>
        <end position="35"/>
    </location>
</feature>
<dbReference type="STRING" id="797114.C475_11700"/>
<name>M0CSQ2_9EURY</name>
<accession>M0CSQ2</accession>
<organism evidence="2 3">
    <name type="scientific">Halosimplex carlsbadense 2-9-1</name>
    <dbReference type="NCBI Taxonomy" id="797114"/>
    <lineage>
        <taxon>Archaea</taxon>
        <taxon>Methanobacteriati</taxon>
        <taxon>Methanobacteriota</taxon>
        <taxon>Stenosarchaea group</taxon>
        <taxon>Halobacteria</taxon>
        <taxon>Halobacteriales</taxon>
        <taxon>Haloarculaceae</taxon>
        <taxon>Halosimplex</taxon>
    </lineage>
</organism>
<evidence type="ECO:0000256" key="1">
    <source>
        <dbReference type="SAM" id="MobiDB-lite"/>
    </source>
</evidence>
<gene>
    <name evidence="2" type="ORF">C475_11700</name>
</gene>
<feature type="region of interest" description="Disordered" evidence="1">
    <location>
        <begin position="143"/>
        <end position="182"/>
    </location>
</feature>
<evidence type="ECO:0000313" key="2">
    <source>
        <dbReference type="EMBL" id="ELZ24899.1"/>
    </source>
</evidence>
<sequence length="182" mass="20339">MFGKDDEREEARKERKKNREYQLHGSNLGGNVGDDQNKAEILSQLSEISDLPIGEEDPVMGQLVSQLASTANLSEEDVRSKEWVFEYLRLINEAQYPPSYGITGARRAWVYDDASQHKEALVPEDDATLESFTDNAKRALTRSEDAKVIEESTRSVSESVVRDESQDENGGSSGLLGRMGLR</sequence>
<reference evidence="2 3" key="1">
    <citation type="journal article" date="2014" name="PLoS Genet.">
        <title>Phylogenetically driven sequencing of extremely halophilic archaea reveals strategies for static and dynamic osmo-response.</title>
        <authorList>
            <person name="Becker E.A."/>
            <person name="Seitzer P.M."/>
            <person name="Tritt A."/>
            <person name="Larsen D."/>
            <person name="Krusor M."/>
            <person name="Yao A.I."/>
            <person name="Wu D."/>
            <person name="Madern D."/>
            <person name="Eisen J.A."/>
            <person name="Darling A.E."/>
            <person name="Facciotti M.T."/>
        </authorList>
    </citation>
    <scope>NUCLEOTIDE SEQUENCE [LARGE SCALE GENOMIC DNA]</scope>
    <source>
        <strain evidence="2 3">2-9-1</strain>
    </source>
</reference>
<keyword evidence="3" id="KW-1185">Reference proteome</keyword>
<dbReference type="Proteomes" id="UP000011626">
    <property type="component" value="Unassembled WGS sequence"/>
</dbReference>
<feature type="compositionally biased region" description="Basic and acidic residues" evidence="1">
    <location>
        <begin position="1"/>
        <end position="22"/>
    </location>
</feature>
<dbReference type="RefSeq" id="WP_006884014.1">
    <property type="nucleotide sequence ID" value="NZ_AOIU01000028.1"/>
</dbReference>
<feature type="compositionally biased region" description="Basic and acidic residues" evidence="1">
    <location>
        <begin position="143"/>
        <end position="153"/>
    </location>
</feature>
<dbReference type="EMBL" id="AOIU01000028">
    <property type="protein sequence ID" value="ELZ24899.1"/>
    <property type="molecule type" value="Genomic_DNA"/>
</dbReference>
<dbReference type="AlphaFoldDB" id="M0CSQ2"/>
<evidence type="ECO:0000313" key="3">
    <source>
        <dbReference type="Proteomes" id="UP000011626"/>
    </source>
</evidence>
<comment type="caution">
    <text evidence="2">The sequence shown here is derived from an EMBL/GenBank/DDBJ whole genome shotgun (WGS) entry which is preliminary data.</text>
</comment>